<dbReference type="InterPro" id="IPR027486">
    <property type="entry name" value="Ribosomal_uS10_dom"/>
</dbReference>
<dbReference type="InterPro" id="IPR001848">
    <property type="entry name" value="Ribosomal_uS10"/>
</dbReference>
<dbReference type="AlphaFoldDB" id="A0A8C6CB90"/>
<evidence type="ECO:0000313" key="6">
    <source>
        <dbReference type="Proteomes" id="UP000694561"/>
    </source>
</evidence>
<evidence type="ECO:0000256" key="1">
    <source>
        <dbReference type="ARBA" id="ARBA00007102"/>
    </source>
</evidence>
<evidence type="ECO:0000256" key="2">
    <source>
        <dbReference type="ARBA" id="ARBA00022980"/>
    </source>
</evidence>
<reference evidence="5" key="1">
    <citation type="submission" date="2025-08" db="UniProtKB">
        <authorList>
            <consortium name="Ensembl"/>
        </authorList>
    </citation>
    <scope>IDENTIFICATION</scope>
</reference>
<dbReference type="SUPFAM" id="SSF54999">
    <property type="entry name" value="Ribosomal protein S10"/>
    <property type="match status" value="1"/>
</dbReference>
<dbReference type="GO" id="GO:0005840">
    <property type="term" value="C:ribosome"/>
    <property type="evidence" value="ECO:0007669"/>
    <property type="project" value="UniProtKB-KW"/>
</dbReference>
<feature type="domain" description="Small ribosomal subunit protein uS10" evidence="4">
    <location>
        <begin position="21"/>
        <end position="54"/>
    </location>
</feature>
<evidence type="ECO:0000259" key="4">
    <source>
        <dbReference type="Pfam" id="PF00338"/>
    </source>
</evidence>
<dbReference type="Proteomes" id="UP000694561">
    <property type="component" value="Unplaced"/>
</dbReference>
<dbReference type="PANTHER" id="PTHR11700">
    <property type="entry name" value="30S RIBOSOMAL PROTEIN S10 FAMILY MEMBER"/>
    <property type="match status" value="1"/>
</dbReference>
<protein>
    <recommendedName>
        <fullName evidence="4">Small ribosomal subunit protein uS10 domain-containing protein</fullName>
    </recommendedName>
</protein>
<dbReference type="Ensembl" id="ENSMMNT00015031026.1">
    <property type="protein sequence ID" value="ENSMMNP00015028225.1"/>
    <property type="gene ID" value="ENSMMNG00015020628.1"/>
</dbReference>
<sequence length="69" mass="7405">MAFKDTGKTPTEPEVAIHRIRITLTSHSIKSLEKVCAVLISGAKAKNLKVKGPMVKLITFTSTEPGVKG</sequence>
<dbReference type="GO" id="GO:0006412">
    <property type="term" value="P:translation"/>
    <property type="evidence" value="ECO:0007669"/>
    <property type="project" value="InterPro"/>
</dbReference>
<accession>A0A8C6CB90</accession>
<keyword evidence="2" id="KW-0689">Ribosomal protein</keyword>
<keyword evidence="3" id="KW-0687">Ribonucleoprotein</keyword>
<reference evidence="5" key="2">
    <citation type="submission" date="2025-09" db="UniProtKB">
        <authorList>
            <consortium name="Ensembl"/>
        </authorList>
    </citation>
    <scope>IDENTIFICATION</scope>
</reference>
<dbReference type="Pfam" id="PF00338">
    <property type="entry name" value="Ribosomal_S10"/>
    <property type="match status" value="1"/>
</dbReference>
<dbReference type="GO" id="GO:0003735">
    <property type="term" value="F:structural constituent of ribosome"/>
    <property type="evidence" value="ECO:0007669"/>
    <property type="project" value="InterPro"/>
</dbReference>
<dbReference type="GO" id="GO:1990904">
    <property type="term" value="C:ribonucleoprotein complex"/>
    <property type="evidence" value="ECO:0007669"/>
    <property type="project" value="UniProtKB-KW"/>
</dbReference>
<comment type="similarity">
    <text evidence="1">Belongs to the universal ribosomal protein uS10 family.</text>
</comment>
<name>A0A8C6CB90_MONMO</name>
<dbReference type="GeneTree" id="ENSGT00940000163894"/>
<proteinExistence type="inferred from homology"/>
<evidence type="ECO:0000256" key="3">
    <source>
        <dbReference type="ARBA" id="ARBA00023274"/>
    </source>
</evidence>
<evidence type="ECO:0000313" key="5">
    <source>
        <dbReference type="Ensembl" id="ENSMMNP00015028225.1"/>
    </source>
</evidence>
<dbReference type="InterPro" id="IPR036838">
    <property type="entry name" value="Ribosomal_uS10_dom_sf"/>
</dbReference>
<keyword evidence="6" id="KW-1185">Reference proteome</keyword>
<dbReference type="Gene3D" id="3.30.70.600">
    <property type="entry name" value="Ribosomal protein S10 domain"/>
    <property type="match status" value="1"/>
</dbReference>
<organism evidence="5 6">
    <name type="scientific">Monodon monoceros</name>
    <name type="common">Narwhal</name>
    <name type="synonym">Ceratodon monodon</name>
    <dbReference type="NCBI Taxonomy" id="40151"/>
    <lineage>
        <taxon>Eukaryota</taxon>
        <taxon>Metazoa</taxon>
        <taxon>Chordata</taxon>
        <taxon>Craniata</taxon>
        <taxon>Vertebrata</taxon>
        <taxon>Euteleostomi</taxon>
        <taxon>Mammalia</taxon>
        <taxon>Eutheria</taxon>
        <taxon>Laurasiatheria</taxon>
        <taxon>Artiodactyla</taxon>
        <taxon>Whippomorpha</taxon>
        <taxon>Cetacea</taxon>
        <taxon>Odontoceti</taxon>
        <taxon>Monodontidae</taxon>
        <taxon>Monodon</taxon>
    </lineage>
</organism>